<feature type="region of interest" description="Disordered" evidence="10">
    <location>
        <begin position="20"/>
        <end position="46"/>
    </location>
</feature>
<gene>
    <name evidence="12" type="ORF">G6011_07356</name>
</gene>
<accession>A0AAD4I914</accession>
<dbReference type="PROSITE" id="PS52002">
    <property type="entry name" value="SM"/>
    <property type="match status" value="1"/>
</dbReference>
<dbReference type="FunFam" id="2.30.30.100:FF:000019">
    <property type="entry name" value="Small nuclear ribonucleoprotein G"/>
    <property type="match status" value="1"/>
</dbReference>
<feature type="domain" description="Sm" evidence="11">
    <location>
        <begin position="50"/>
        <end position="122"/>
    </location>
</feature>
<name>A0AAD4I914_9PLEO</name>
<dbReference type="SMART" id="SM00651">
    <property type="entry name" value="Sm"/>
    <property type="match status" value="1"/>
</dbReference>
<evidence type="ECO:0000256" key="7">
    <source>
        <dbReference type="ARBA" id="ARBA00023242"/>
    </source>
</evidence>
<dbReference type="Gene3D" id="2.30.30.100">
    <property type="match status" value="1"/>
</dbReference>
<evidence type="ECO:0000256" key="6">
    <source>
        <dbReference type="ARBA" id="ARBA00023187"/>
    </source>
</evidence>
<dbReference type="Pfam" id="PF01423">
    <property type="entry name" value="LSM"/>
    <property type="match status" value="1"/>
</dbReference>
<evidence type="ECO:0000256" key="9">
    <source>
        <dbReference type="RuleBase" id="RU365052"/>
    </source>
</evidence>
<dbReference type="InterPro" id="IPR047575">
    <property type="entry name" value="Sm"/>
</dbReference>
<feature type="compositionally biased region" description="Polar residues" evidence="10">
    <location>
        <begin position="20"/>
        <end position="43"/>
    </location>
</feature>
<keyword evidence="8 9" id="KW-0687">Ribonucleoprotein</keyword>
<dbReference type="InterPro" id="IPR044641">
    <property type="entry name" value="Lsm7/SmG-like"/>
</dbReference>
<evidence type="ECO:0000313" key="13">
    <source>
        <dbReference type="Proteomes" id="UP001199106"/>
    </source>
</evidence>
<keyword evidence="7 9" id="KW-0539">Nucleus</keyword>
<dbReference type="InterPro" id="IPR001163">
    <property type="entry name" value="Sm_dom_euk/arc"/>
</dbReference>
<evidence type="ECO:0000256" key="4">
    <source>
        <dbReference type="ARBA" id="ARBA00022728"/>
    </source>
</evidence>
<dbReference type="CDD" id="cd01719">
    <property type="entry name" value="Sm_G"/>
    <property type="match status" value="1"/>
</dbReference>
<evidence type="ECO:0000256" key="2">
    <source>
        <dbReference type="ARBA" id="ARBA00006850"/>
    </source>
</evidence>
<comment type="function">
    <text evidence="9">Plays a role in pre-mRNA splicing.</text>
</comment>
<dbReference type="InterPro" id="IPR010920">
    <property type="entry name" value="LSM_dom_sf"/>
</dbReference>
<evidence type="ECO:0000313" key="12">
    <source>
        <dbReference type="EMBL" id="KAG9188651.1"/>
    </source>
</evidence>
<dbReference type="GO" id="GO:0071011">
    <property type="term" value="C:precatalytic spliceosome"/>
    <property type="evidence" value="ECO:0007669"/>
    <property type="project" value="TreeGrafter"/>
</dbReference>
<protein>
    <recommendedName>
        <fullName evidence="9">Small nuclear ribonucleoprotein G</fullName>
        <shortName evidence="9">snRNP-G</shortName>
    </recommendedName>
</protein>
<keyword evidence="13" id="KW-1185">Reference proteome</keyword>
<dbReference type="GO" id="GO:0000387">
    <property type="term" value="P:spliceosomal snRNP assembly"/>
    <property type="evidence" value="ECO:0007669"/>
    <property type="project" value="UniProtKB-UniRule"/>
</dbReference>
<proteinExistence type="inferred from homology"/>
<dbReference type="GO" id="GO:0097526">
    <property type="term" value="C:spliceosomal tri-snRNP complex"/>
    <property type="evidence" value="ECO:0007669"/>
    <property type="project" value="TreeGrafter"/>
</dbReference>
<dbReference type="InterPro" id="IPR034098">
    <property type="entry name" value="Sm_G"/>
</dbReference>
<dbReference type="GO" id="GO:0034719">
    <property type="term" value="C:SMN-Sm protein complex"/>
    <property type="evidence" value="ECO:0007669"/>
    <property type="project" value="TreeGrafter"/>
</dbReference>
<evidence type="ECO:0000256" key="5">
    <source>
        <dbReference type="ARBA" id="ARBA00022884"/>
    </source>
</evidence>
<dbReference type="GO" id="GO:0071013">
    <property type="term" value="C:catalytic step 2 spliceosome"/>
    <property type="evidence" value="ECO:0007669"/>
    <property type="project" value="TreeGrafter"/>
</dbReference>
<keyword evidence="4 9" id="KW-0747">Spliceosome</keyword>
<dbReference type="GO" id="GO:0003723">
    <property type="term" value="F:RNA binding"/>
    <property type="evidence" value="ECO:0007669"/>
    <property type="project" value="UniProtKB-UniRule"/>
</dbReference>
<comment type="subcellular location">
    <subcellularLocation>
        <location evidence="1 9">Nucleus</location>
    </subcellularLocation>
</comment>
<keyword evidence="5 9" id="KW-0694">RNA-binding</keyword>
<evidence type="ECO:0000256" key="1">
    <source>
        <dbReference type="ARBA" id="ARBA00004123"/>
    </source>
</evidence>
<evidence type="ECO:0000256" key="10">
    <source>
        <dbReference type="SAM" id="MobiDB-lite"/>
    </source>
</evidence>
<organism evidence="12 13">
    <name type="scientific">Alternaria panax</name>
    <dbReference type="NCBI Taxonomy" id="48097"/>
    <lineage>
        <taxon>Eukaryota</taxon>
        <taxon>Fungi</taxon>
        <taxon>Dikarya</taxon>
        <taxon>Ascomycota</taxon>
        <taxon>Pezizomycotina</taxon>
        <taxon>Dothideomycetes</taxon>
        <taxon>Pleosporomycetidae</taxon>
        <taxon>Pleosporales</taxon>
        <taxon>Pleosporineae</taxon>
        <taxon>Pleosporaceae</taxon>
        <taxon>Alternaria</taxon>
        <taxon>Alternaria sect. Panax</taxon>
    </lineage>
</organism>
<evidence type="ECO:0000256" key="8">
    <source>
        <dbReference type="ARBA" id="ARBA00023274"/>
    </source>
</evidence>
<dbReference type="PANTHER" id="PTHR10553">
    <property type="entry name" value="SMALL NUCLEAR RIBONUCLEOPROTEIN"/>
    <property type="match status" value="1"/>
</dbReference>
<dbReference type="GO" id="GO:0005685">
    <property type="term" value="C:U1 snRNP"/>
    <property type="evidence" value="ECO:0007669"/>
    <property type="project" value="TreeGrafter"/>
</dbReference>
<keyword evidence="3 9" id="KW-0507">mRNA processing</keyword>
<comment type="caution">
    <text evidence="12">The sequence shown here is derived from an EMBL/GenBank/DDBJ whole genome shotgun (WGS) entry which is preliminary data.</text>
</comment>
<dbReference type="GO" id="GO:0005687">
    <property type="term" value="C:U4 snRNP"/>
    <property type="evidence" value="ECO:0007669"/>
    <property type="project" value="TreeGrafter"/>
</dbReference>
<dbReference type="EMBL" id="JAANER010000006">
    <property type="protein sequence ID" value="KAG9188651.1"/>
    <property type="molecule type" value="Genomic_DNA"/>
</dbReference>
<dbReference type="GO" id="GO:0005682">
    <property type="term" value="C:U5 snRNP"/>
    <property type="evidence" value="ECO:0007669"/>
    <property type="project" value="TreeGrafter"/>
</dbReference>
<dbReference type="AlphaFoldDB" id="A0AAD4I914"/>
<reference evidence="12" key="1">
    <citation type="submission" date="2021-07" db="EMBL/GenBank/DDBJ databases">
        <title>Genome Resource of American Ginseng Black Spot Pathogen Alternaria panax.</title>
        <authorList>
            <person name="Qiu C."/>
            <person name="Wang W."/>
            <person name="Liu Z."/>
        </authorList>
    </citation>
    <scope>NUCLEOTIDE SEQUENCE</scope>
    <source>
        <strain evidence="12">BNCC115425</strain>
    </source>
</reference>
<dbReference type="SUPFAM" id="SSF50182">
    <property type="entry name" value="Sm-like ribonucleoproteins"/>
    <property type="match status" value="1"/>
</dbReference>
<dbReference type="GO" id="GO:0005686">
    <property type="term" value="C:U2 snRNP"/>
    <property type="evidence" value="ECO:0007669"/>
    <property type="project" value="TreeGrafter"/>
</dbReference>
<evidence type="ECO:0000259" key="11">
    <source>
        <dbReference type="PROSITE" id="PS52002"/>
    </source>
</evidence>
<evidence type="ECO:0000256" key="3">
    <source>
        <dbReference type="ARBA" id="ARBA00022664"/>
    </source>
</evidence>
<sequence length="131" mass="14632">MRNTLLLLVNTTRVFSPPTTNTSKTICNHHQEPSSSYASSEQIPTAKMPQAQPELKKYLEKRVLVQLNGSRKVMGILRGYDVYLNIVLDEALEEKAGGEKVRIGMVVIRGNAVVMLEALDRINQDVPKIGR</sequence>
<dbReference type="Proteomes" id="UP001199106">
    <property type="component" value="Unassembled WGS sequence"/>
</dbReference>
<dbReference type="PANTHER" id="PTHR10553:SF2">
    <property type="entry name" value="SMALL NUCLEAR RIBONUCLEOPROTEIN G"/>
    <property type="match status" value="1"/>
</dbReference>
<dbReference type="GO" id="GO:0071004">
    <property type="term" value="C:U2-type prespliceosome"/>
    <property type="evidence" value="ECO:0007669"/>
    <property type="project" value="TreeGrafter"/>
</dbReference>
<keyword evidence="6 9" id="KW-0508">mRNA splicing</keyword>
<comment type="similarity">
    <text evidence="2 9">Belongs to the snRNP Sm proteins family.</text>
</comment>